<dbReference type="Gene3D" id="3.40.50.2300">
    <property type="match status" value="2"/>
</dbReference>
<evidence type="ECO:0000256" key="2">
    <source>
        <dbReference type="ARBA" id="ARBA00023125"/>
    </source>
</evidence>
<dbReference type="GO" id="GO:0003700">
    <property type="term" value="F:DNA-binding transcription factor activity"/>
    <property type="evidence" value="ECO:0007669"/>
    <property type="project" value="TreeGrafter"/>
</dbReference>
<dbReference type="GO" id="GO:0000976">
    <property type="term" value="F:transcription cis-regulatory region binding"/>
    <property type="evidence" value="ECO:0007669"/>
    <property type="project" value="TreeGrafter"/>
</dbReference>
<dbReference type="InterPro" id="IPR028082">
    <property type="entry name" value="Peripla_BP_I"/>
</dbReference>
<dbReference type="EMBL" id="FRFD01000003">
    <property type="protein sequence ID" value="SHO46121.1"/>
    <property type="molecule type" value="Genomic_DNA"/>
</dbReference>
<keyword evidence="1" id="KW-0805">Transcription regulation</keyword>
<dbReference type="Gene3D" id="1.10.260.40">
    <property type="entry name" value="lambda repressor-like DNA-binding domains"/>
    <property type="match status" value="1"/>
</dbReference>
<evidence type="ECO:0000256" key="1">
    <source>
        <dbReference type="ARBA" id="ARBA00023015"/>
    </source>
</evidence>
<dbReference type="InterPro" id="IPR046335">
    <property type="entry name" value="LacI/GalR-like_sensor"/>
</dbReference>
<dbReference type="SUPFAM" id="SSF47413">
    <property type="entry name" value="lambda repressor-like DNA-binding domains"/>
    <property type="match status" value="1"/>
</dbReference>
<evidence type="ECO:0000259" key="4">
    <source>
        <dbReference type="PROSITE" id="PS50932"/>
    </source>
</evidence>
<dbReference type="PRINTS" id="PR00036">
    <property type="entry name" value="HTHLACI"/>
</dbReference>
<dbReference type="PANTHER" id="PTHR30146:SF109">
    <property type="entry name" value="HTH-TYPE TRANSCRIPTIONAL REGULATOR GALS"/>
    <property type="match status" value="1"/>
</dbReference>
<dbReference type="Proteomes" id="UP000184612">
    <property type="component" value="Unassembled WGS sequence"/>
</dbReference>
<sequence length="346" mass="38229">MNIYDISKRAGVSIATVSRVLNGNSFVSETTREKVLKVMEESDYIPNAFARGLGLDTMKTIGIMCTDSSDLFHANAINYLERELRKNGYDSLLCCTGHESANKKNYLKLLLSKRVDSIIVIGSNFLECDSKYNAYLKTAARQLPLIIINGYINAPNIYGILCDEKQAVCQAATLLLEQGKKDILFLYSNKTLSSLNKIQGYEEAYRTFGLPFKEELINQCPLTISAARDFLLSLKRDGAGFQAVMAAEDILAVGALKYARAAGLLVPDDLSVIGYNNSLLTESCDPELTSIDNHVESLCLTAVTNLMRILKKERVPATTLLSCEIIHRKTTMTESVIHENNTGGKQ</sequence>
<protein>
    <submittedName>
        <fullName evidence="5">Transcriptional regulator, LacI family</fullName>
    </submittedName>
</protein>
<dbReference type="PANTHER" id="PTHR30146">
    <property type="entry name" value="LACI-RELATED TRANSCRIPTIONAL REPRESSOR"/>
    <property type="match status" value="1"/>
</dbReference>
<evidence type="ECO:0000256" key="3">
    <source>
        <dbReference type="ARBA" id="ARBA00023163"/>
    </source>
</evidence>
<proteinExistence type="predicted"/>
<dbReference type="STRING" id="1121345.SAMN02745217_01209"/>
<evidence type="ECO:0000313" key="5">
    <source>
        <dbReference type="EMBL" id="SHO46121.1"/>
    </source>
</evidence>
<dbReference type="CDD" id="cd01392">
    <property type="entry name" value="HTH_LacI"/>
    <property type="match status" value="1"/>
</dbReference>
<dbReference type="InterPro" id="IPR000843">
    <property type="entry name" value="HTH_LacI"/>
</dbReference>
<dbReference type="SUPFAM" id="SSF53822">
    <property type="entry name" value="Periplasmic binding protein-like I"/>
    <property type="match status" value="1"/>
</dbReference>
<keyword evidence="6" id="KW-1185">Reference proteome</keyword>
<reference evidence="5 6" key="1">
    <citation type="submission" date="2016-12" db="EMBL/GenBank/DDBJ databases">
        <authorList>
            <person name="Song W.-J."/>
            <person name="Kurnit D.M."/>
        </authorList>
    </citation>
    <scope>NUCLEOTIDE SEQUENCE [LARGE SCALE GENOMIC DNA]</scope>
    <source>
        <strain evidence="5 6">DSM 12503</strain>
    </source>
</reference>
<dbReference type="RefSeq" id="WP_073587817.1">
    <property type="nucleotide sequence ID" value="NZ_FRFD01000003.1"/>
</dbReference>
<gene>
    <name evidence="5" type="ORF">SAMN02745217_01209</name>
</gene>
<dbReference type="Pfam" id="PF13377">
    <property type="entry name" value="Peripla_BP_3"/>
    <property type="match status" value="1"/>
</dbReference>
<name>A0A1M7Y2T7_9FIRM</name>
<dbReference type="AlphaFoldDB" id="A0A1M7Y2T7"/>
<keyword evidence="3" id="KW-0804">Transcription</keyword>
<dbReference type="OrthoDB" id="9784962at2"/>
<dbReference type="InterPro" id="IPR010982">
    <property type="entry name" value="Lambda_DNA-bd_dom_sf"/>
</dbReference>
<evidence type="ECO:0000313" key="6">
    <source>
        <dbReference type="Proteomes" id="UP000184612"/>
    </source>
</evidence>
<accession>A0A1M7Y2T7</accession>
<organism evidence="5 6">
    <name type="scientific">Anaerocolumna xylanovorans DSM 12503</name>
    <dbReference type="NCBI Taxonomy" id="1121345"/>
    <lineage>
        <taxon>Bacteria</taxon>
        <taxon>Bacillati</taxon>
        <taxon>Bacillota</taxon>
        <taxon>Clostridia</taxon>
        <taxon>Lachnospirales</taxon>
        <taxon>Lachnospiraceae</taxon>
        <taxon>Anaerocolumna</taxon>
    </lineage>
</organism>
<dbReference type="PROSITE" id="PS50932">
    <property type="entry name" value="HTH_LACI_2"/>
    <property type="match status" value="1"/>
</dbReference>
<keyword evidence="2" id="KW-0238">DNA-binding</keyword>
<dbReference type="CDD" id="cd06267">
    <property type="entry name" value="PBP1_LacI_sugar_binding-like"/>
    <property type="match status" value="1"/>
</dbReference>
<dbReference type="SMART" id="SM00354">
    <property type="entry name" value="HTH_LACI"/>
    <property type="match status" value="1"/>
</dbReference>
<dbReference type="Pfam" id="PF00356">
    <property type="entry name" value="LacI"/>
    <property type="match status" value="1"/>
</dbReference>
<feature type="domain" description="HTH lacI-type" evidence="4">
    <location>
        <begin position="1"/>
        <end position="55"/>
    </location>
</feature>